<evidence type="ECO:0000256" key="2">
    <source>
        <dbReference type="ARBA" id="ARBA00006210"/>
    </source>
</evidence>
<gene>
    <name evidence="10" type="ORF">Daus18300_010558</name>
</gene>
<feature type="compositionally biased region" description="Polar residues" evidence="8">
    <location>
        <begin position="1"/>
        <end position="38"/>
    </location>
</feature>
<sequence length="691" mass="76505">MATPQSMKPAPSQQGKTPQQSHHGATVTPGASASTPYSNLHAFSPHGPRSSPQQIKKSPATSGTLMGGNSQPGPAPMNFDSPSAAAFMASFDASLVDNMGITSMGMPRPSGDEERQKRLDDVIQILRQKKGIVSEEGLERLAKRFGLEWMWEDDKLNNKVFIIAGHLGTFAIDIGMKDHVVQTVKLEFSFTQPWVTKDASKAEAILFEDLKLEPGQHPWTKSLDKFTANLERLATLDKLSVVERNEKGHLVLLDAVVGVYESLDKLHAWDIKRLHEDAELSAKGDEHIGFIAMCERNGRPVMHERGRVGMCLDYWRERRLYIPRSEQAKEKHKAAKTWGILVGCAQRDPLYPAPVRVSIEWLADNIELPATDGLQEPMLNWQQPPDCILPGDALPQDGLMALTGPKLPDVMFMATFDPPVTLPFSVWIEMRHVTGAPVGDPPPYMPTFDSLLFPPGPGYNAAEPRMITATETVKAFTKDKKPAPKMHENRLFIHKPVYGQALTELPFSHPSQLVAMLPTLRQYAFLQHLLDRAFGNGDEKAVAPAKTKAHEPEKRVTAKADEFDVWMNEGNKDAEAQESEQAPTGASADQGPVKVDITLHAHPQPNPKLQIMFPYGGRPAQITVDIERNGVVQVESCNIVDDEGRVVDETGSPVEGAAPNPAWSKERLGRRLMFFEDIGLWCEWIRTNVGP</sequence>
<organism evidence="10 11">
    <name type="scientific">Diaporthe australafricana</name>
    <dbReference type="NCBI Taxonomy" id="127596"/>
    <lineage>
        <taxon>Eukaryota</taxon>
        <taxon>Fungi</taxon>
        <taxon>Dikarya</taxon>
        <taxon>Ascomycota</taxon>
        <taxon>Pezizomycotina</taxon>
        <taxon>Sordariomycetes</taxon>
        <taxon>Sordariomycetidae</taxon>
        <taxon>Diaporthales</taxon>
        <taxon>Diaporthaceae</taxon>
        <taxon>Diaporthe</taxon>
    </lineage>
</organism>
<evidence type="ECO:0000256" key="5">
    <source>
        <dbReference type="ARBA" id="ARBA00023163"/>
    </source>
</evidence>
<name>A0ABR3W9Q8_9PEZI</name>
<dbReference type="PANTHER" id="PTHR35041:SF4">
    <property type="entry name" value="MEDIATOR OF RNA POLYMERASE II TRANSCRIPTION SUBUNIT 1"/>
    <property type="match status" value="1"/>
</dbReference>
<dbReference type="EMBL" id="JAWRVE010000118">
    <property type="protein sequence ID" value="KAL1856904.1"/>
    <property type="molecule type" value="Genomic_DNA"/>
</dbReference>
<comment type="caution">
    <text evidence="10">The sequence shown here is derived from an EMBL/GenBank/DDBJ whole genome shotgun (WGS) entry which is preliminary data.</text>
</comment>
<dbReference type="Pfam" id="PF10744">
    <property type="entry name" value="Med1"/>
    <property type="match status" value="1"/>
</dbReference>
<feature type="domain" description="Mediator complex subunit Med1" evidence="9">
    <location>
        <begin position="120"/>
        <end position="534"/>
    </location>
</feature>
<keyword evidence="6 7" id="KW-0539">Nucleus</keyword>
<dbReference type="InterPro" id="IPR019680">
    <property type="entry name" value="Mediator_Med1"/>
</dbReference>
<evidence type="ECO:0000259" key="9">
    <source>
        <dbReference type="Pfam" id="PF10744"/>
    </source>
</evidence>
<dbReference type="PANTHER" id="PTHR35041">
    <property type="entry name" value="MEDIATOR OF RNA POLYMERASE II TRANSCRIPTION SUBUNIT 1"/>
    <property type="match status" value="1"/>
</dbReference>
<evidence type="ECO:0000256" key="3">
    <source>
        <dbReference type="ARBA" id="ARBA00023015"/>
    </source>
</evidence>
<keyword evidence="5 7" id="KW-0804">Transcription</keyword>
<keyword evidence="3 7" id="KW-0805">Transcription regulation</keyword>
<comment type="subcellular location">
    <subcellularLocation>
        <location evidence="1 7">Nucleus</location>
    </subcellularLocation>
</comment>
<keyword evidence="11" id="KW-1185">Reference proteome</keyword>
<protein>
    <recommendedName>
        <fullName evidence="7">Mediator of RNA polymerase II transcription subunit 1</fullName>
    </recommendedName>
    <alternativeName>
        <fullName evidence="7">Mediator complex subunit 1</fullName>
    </alternativeName>
</protein>
<evidence type="ECO:0000313" key="11">
    <source>
        <dbReference type="Proteomes" id="UP001583177"/>
    </source>
</evidence>
<evidence type="ECO:0000256" key="8">
    <source>
        <dbReference type="SAM" id="MobiDB-lite"/>
    </source>
</evidence>
<dbReference type="Proteomes" id="UP001583177">
    <property type="component" value="Unassembled WGS sequence"/>
</dbReference>
<evidence type="ECO:0000256" key="4">
    <source>
        <dbReference type="ARBA" id="ARBA00023159"/>
    </source>
</evidence>
<comment type="function">
    <text evidence="7">Component of the Mediator complex, a coactivator involved in the regulated transcription of nearly all RNA polymerase II-dependent genes. Mediator functions as a bridge to convey information from gene-specific regulatory proteins to the basal RNA polymerase II transcription machinery. Mediator is recruited to promoters by direct interactions with regulatory proteins and serves as a scaffold for the assembly of a functional preinitiation complex with RNA polymerase II and the general transcription factors.</text>
</comment>
<evidence type="ECO:0000313" key="10">
    <source>
        <dbReference type="EMBL" id="KAL1856904.1"/>
    </source>
</evidence>
<proteinExistence type="inferred from homology"/>
<evidence type="ECO:0000256" key="7">
    <source>
        <dbReference type="RuleBase" id="RU364059"/>
    </source>
</evidence>
<keyword evidence="4 7" id="KW-0010">Activator</keyword>
<reference evidence="10 11" key="1">
    <citation type="journal article" date="2024" name="IMA Fungus">
        <title>IMA Genome - F19 : A genome assembly and annotation guide to empower mycologists, including annotated draft genome sequences of Ceratocystis pirilliformis, Diaporthe australafricana, Fusarium ophioides, Paecilomyces lecythidis, and Sporothrix stenoceras.</title>
        <authorList>
            <person name="Aylward J."/>
            <person name="Wilson A.M."/>
            <person name="Visagie C.M."/>
            <person name="Spraker J."/>
            <person name="Barnes I."/>
            <person name="Buitendag C."/>
            <person name="Ceriani C."/>
            <person name="Del Mar Angel L."/>
            <person name="du Plessis D."/>
            <person name="Fuchs T."/>
            <person name="Gasser K."/>
            <person name="Kramer D."/>
            <person name="Li W."/>
            <person name="Munsamy K."/>
            <person name="Piso A."/>
            <person name="Price J.L."/>
            <person name="Sonnekus B."/>
            <person name="Thomas C."/>
            <person name="van der Nest A."/>
            <person name="van Dijk A."/>
            <person name="van Heerden A."/>
            <person name="van Vuuren N."/>
            <person name="Yilmaz N."/>
            <person name="Duong T.A."/>
            <person name="van der Merwe N.A."/>
            <person name="Wingfield M.J."/>
            <person name="Wingfield B.D."/>
        </authorList>
    </citation>
    <scope>NUCLEOTIDE SEQUENCE [LARGE SCALE GENOMIC DNA]</scope>
    <source>
        <strain evidence="10 11">CMW 18300</strain>
    </source>
</reference>
<comment type="similarity">
    <text evidence="2 7">Belongs to the Mediator complex subunit 1 family.</text>
</comment>
<feature type="compositionally biased region" description="Polar residues" evidence="8">
    <location>
        <begin position="50"/>
        <end position="72"/>
    </location>
</feature>
<feature type="region of interest" description="Disordered" evidence="8">
    <location>
        <begin position="1"/>
        <end position="81"/>
    </location>
</feature>
<accession>A0ABR3W9Q8</accession>
<evidence type="ECO:0000256" key="1">
    <source>
        <dbReference type="ARBA" id="ARBA00004123"/>
    </source>
</evidence>
<evidence type="ECO:0000256" key="6">
    <source>
        <dbReference type="ARBA" id="ARBA00023242"/>
    </source>
</evidence>